<dbReference type="Proteomes" id="UP000324222">
    <property type="component" value="Unassembled WGS sequence"/>
</dbReference>
<keyword evidence="3" id="KW-1185">Reference proteome</keyword>
<feature type="region of interest" description="Disordered" evidence="1">
    <location>
        <begin position="114"/>
        <end position="162"/>
    </location>
</feature>
<proteinExistence type="predicted"/>
<accession>A0A5B7CKW3</accession>
<dbReference type="AlphaFoldDB" id="A0A5B7CKW3"/>
<sequence>MLGVVGPVHARAPEVVRGVWGSSHREAQTCPLLGRRNGEAEGVPNEEQRAPHTTSKLALGKLPAGSKLTHGLISGATQYKVALGVTLIRANPEISTVTAKLLTGALTSPTARQSVHSSSLFPPSHLQTTPLPSPLAHDTQPSLPLARTGPKTLSRGFISRRE</sequence>
<feature type="region of interest" description="Disordered" evidence="1">
    <location>
        <begin position="33"/>
        <end position="53"/>
    </location>
</feature>
<gene>
    <name evidence="2" type="ORF">E2C01_002645</name>
</gene>
<dbReference type="EMBL" id="VSRR010000097">
    <property type="protein sequence ID" value="MPC10020.1"/>
    <property type="molecule type" value="Genomic_DNA"/>
</dbReference>
<comment type="caution">
    <text evidence="2">The sequence shown here is derived from an EMBL/GenBank/DDBJ whole genome shotgun (WGS) entry which is preliminary data.</text>
</comment>
<reference evidence="2 3" key="1">
    <citation type="submission" date="2019-05" db="EMBL/GenBank/DDBJ databases">
        <title>Another draft genome of Portunus trituberculatus and its Hox gene families provides insights of decapod evolution.</title>
        <authorList>
            <person name="Jeong J.-H."/>
            <person name="Song I."/>
            <person name="Kim S."/>
            <person name="Choi T."/>
            <person name="Kim D."/>
            <person name="Ryu S."/>
            <person name="Kim W."/>
        </authorList>
    </citation>
    <scope>NUCLEOTIDE SEQUENCE [LARGE SCALE GENOMIC DNA]</scope>
    <source>
        <tissue evidence="2">Muscle</tissue>
    </source>
</reference>
<evidence type="ECO:0000313" key="3">
    <source>
        <dbReference type="Proteomes" id="UP000324222"/>
    </source>
</evidence>
<evidence type="ECO:0000256" key="1">
    <source>
        <dbReference type="SAM" id="MobiDB-lite"/>
    </source>
</evidence>
<name>A0A5B7CKW3_PORTR</name>
<protein>
    <submittedName>
        <fullName evidence="2">Uncharacterized protein</fullName>
    </submittedName>
</protein>
<evidence type="ECO:0000313" key="2">
    <source>
        <dbReference type="EMBL" id="MPC10020.1"/>
    </source>
</evidence>
<organism evidence="2 3">
    <name type="scientific">Portunus trituberculatus</name>
    <name type="common">Swimming crab</name>
    <name type="synonym">Neptunus trituberculatus</name>
    <dbReference type="NCBI Taxonomy" id="210409"/>
    <lineage>
        <taxon>Eukaryota</taxon>
        <taxon>Metazoa</taxon>
        <taxon>Ecdysozoa</taxon>
        <taxon>Arthropoda</taxon>
        <taxon>Crustacea</taxon>
        <taxon>Multicrustacea</taxon>
        <taxon>Malacostraca</taxon>
        <taxon>Eumalacostraca</taxon>
        <taxon>Eucarida</taxon>
        <taxon>Decapoda</taxon>
        <taxon>Pleocyemata</taxon>
        <taxon>Brachyura</taxon>
        <taxon>Eubrachyura</taxon>
        <taxon>Portunoidea</taxon>
        <taxon>Portunidae</taxon>
        <taxon>Portuninae</taxon>
        <taxon>Portunus</taxon>
    </lineage>
</organism>
<feature type="compositionally biased region" description="Polar residues" evidence="1">
    <location>
        <begin position="114"/>
        <end position="130"/>
    </location>
</feature>